<feature type="domain" description="ABC transmembrane type-1" evidence="8">
    <location>
        <begin position="83"/>
        <end position="267"/>
    </location>
</feature>
<dbReference type="Gene3D" id="1.10.3720.10">
    <property type="entry name" value="MetI-like"/>
    <property type="match status" value="1"/>
</dbReference>
<feature type="transmembrane region" description="Helical" evidence="7">
    <location>
        <begin position="31"/>
        <end position="50"/>
    </location>
</feature>
<evidence type="ECO:0000256" key="6">
    <source>
        <dbReference type="ARBA" id="ARBA00023136"/>
    </source>
</evidence>
<evidence type="ECO:0000313" key="10">
    <source>
        <dbReference type="Proteomes" id="UP000244810"/>
    </source>
</evidence>
<dbReference type="EMBL" id="QDDR01000011">
    <property type="protein sequence ID" value="PVE45973.1"/>
    <property type="molecule type" value="Genomic_DNA"/>
</dbReference>
<organism evidence="9 10">
    <name type="scientific">Pararhodobacter aggregans</name>
    <dbReference type="NCBI Taxonomy" id="404875"/>
    <lineage>
        <taxon>Bacteria</taxon>
        <taxon>Pseudomonadati</taxon>
        <taxon>Pseudomonadota</taxon>
        <taxon>Alphaproteobacteria</taxon>
        <taxon>Rhodobacterales</taxon>
        <taxon>Paracoccaceae</taxon>
        <taxon>Pararhodobacter</taxon>
    </lineage>
</organism>
<evidence type="ECO:0000256" key="2">
    <source>
        <dbReference type="ARBA" id="ARBA00022448"/>
    </source>
</evidence>
<accession>A0A2T7UMP0</accession>
<feature type="transmembrane region" description="Helical" evidence="7">
    <location>
        <begin position="122"/>
        <end position="143"/>
    </location>
</feature>
<dbReference type="PANTHER" id="PTHR30151:SF20">
    <property type="entry name" value="ABC TRANSPORTER PERMEASE PROTEIN HI_0355-RELATED"/>
    <property type="match status" value="1"/>
</dbReference>
<evidence type="ECO:0000259" key="8">
    <source>
        <dbReference type="PROSITE" id="PS50928"/>
    </source>
</evidence>
<dbReference type="Proteomes" id="UP000244810">
    <property type="component" value="Unassembled WGS sequence"/>
</dbReference>
<dbReference type="CDD" id="cd06261">
    <property type="entry name" value="TM_PBP2"/>
    <property type="match status" value="1"/>
</dbReference>
<dbReference type="AlphaFoldDB" id="A0A2T7UMP0"/>
<feature type="transmembrane region" description="Helical" evidence="7">
    <location>
        <begin position="149"/>
        <end position="172"/>
    </location>
</feature>
<protein>
    <submittedName>
        <fullName evidence="9">ABC transporter permease</fullName>
    </submittedName>
</protein>
<dbReference type="PANTHER" id="PTHR30151">
    <property type="entry name" value="ALKANE SULFONATE ABC TRANSPORTER-RELATED, MEMBRANE SUBUNIT"/>
    <property type="match status" value="1"/>
</dbReference>
<proteinExistence type="inferred from homology"/>
<dbReference type="InterPro" id="IPR035906">
    <property type="entry name" value="MetI-like_sf"/>
</dbReference>
<keyword evidence="6 7" id="KW-0472">Membrane</keyword>
<comment type="caution">
    <text evidence="9">The sequence shown here is derived from an EMBL/GenBank/DDBJ whole genome shotgun (WGS) entry which is preliminary data.</text>
</comment>
<keyword evidence="3" id="KW-1003">Cell membrane</keyword>
<evidence type="ECO:0000256" key="5">
    <source>
        <dbReference type="ARBA" id="ARBA00022989"/>
    </source>
</evidence>
<reference evidence="9 10" key="1">
    <citation type="journal article" date="2011" name="Syst. Appl. Microbiol.">
        <title>Defluviimonas denitrificans gen. nov., sp. nov., and Pararhodobacter aggregans gen. nov., sp. nov., non-phototrophic Rhodobacteraceae from the biofilter of a marine aquaculture.</title>
        <authorList>
            <person name="Foesel B.U."/>
            <person name="Drake H.L."/>
            <person name="Schramm A."/>
        </authorList>
    </citation>
    <scope>NUCLEOTIDE SEQUENCE [LARGE SCALE GENOMIC DNA]</scope>
    <source>
        <strain evidence="9 10">D1-19</strain>
    </source>
</reference>
<dbReference type="Pfam" id="PF00528">
    <property type="entry name" value="BPD_transp_1"/>
    <property type="match status" value="1"/>
</dbReference>
<name>A0A2T7UMP0_9RHOB</name>
<dbReference type="InterPro" id="IPR000515">
    <property type="entry name" value="MetI-like"/>
</dbReference>
<keyword evidence="5 7" id="KW-1133">Transmembrane helix</keyword>
<dbReference type="SUPFAM" id="SSF161098">
    <property type="entry name" value="MetI-like"/>
    <property type="match status" value="1"/>
</dbReference>
<keyword evidence="2 7" id="KW-0813">Transport</keyword>
<comment type="subcellular location">
    <subcellularLocation>
        <location evidence="1 7">Cell membrane</location>
        <topology evidence="1 7">Multi-pass membrane protein</topology>
    </subcellularLocation>
</comment>
<evidence type="ECO:0000256" key="1">
    <source>
        <dbReference type="ARBA" id="ARBA00004651"/>
    </source>
</evidence>
<keyword evidence="4 7" id="KW-0812">Transmembrane</keyword>
<evidence type="ECO:0000256" key="7">
    <source>
        <dbReference type="RuleBase" id="RU363032"/>
    </source>
</evidence>
<sequence length="274" mass="29352">MTIVTDPHPIGADQALDADPAIALRRRENRLVLILQILFAVVSLGLWEWGSGRWFSGFWVSSPSEIVTTLWTMTADGRMVSAVSATVGVALAGFASGTVLGMGLGILLGLNPVVARVLDPYLVGLYSLPRVALVPLFVLWLGIGFEMKVAFTALLVFFPIFMNTLSGIRSVDADLIDVIKVMGASRWNAVAKVFVPSALSWVFAGLRISAPFALIGAVVAEMFSSNRGLGYLISLSASQFDTAGLFATLVVTTMLGLLLDASVVLIGRRLLHWQ</sequence>
<keyword evidence="10" id="KW-1185">Reference proteome</keyword>
<dbReference type="PROSITE" id="PS50928">
    <property type="entry name" value="ABC_TM1"/>
    <property type="match status" value="1"/>
</dbReference>
<feature type="transmembrane region" description="Helical" evidence="7">
    <location>
        <begin position="193"/>
        <end position="223"/>
    </location>
</feature>
<feature type="transmembrane region" description="Helical" evidence="7">
    <location>
        <begin position="87"/>
        <end position="110"/>
    </location>
</feature>
<dbReference type="OrthoDB" id="9799271at2"/>
<gene>
    <name evidence="9" type="ORF">DDE23_19380</name>
</gene>
<dbReference type="GO" id="GO:0055085">
    <property type="term" value="P:transmembrane transport"/>
    <property type="evidence" value="ECO:0007669"/>
    <property type="project" value="InterPro"/>
</dbReference>
<evidence type="ECO:0000256" key="3">
    <source>
        <dbReference type="ARBA" id="ARBA00022475"/>
    </source>
</evidence>
<dbReference type="RefSeq" id="WP_107754675.1">
    <property type="nucleotide sequence ID" value="NZ_QBKF01000015.1"/>
</dbReference>
<evidence type="ECO:0000313" key="9">
    <source>
        <dbReference type="EMBL" id="PVE45973.1"/>
    </source>
</evidence>
<dbReference type="GO" id="GO:0005886">
    <property type="term" value="C:plasma membrane"/>
    <property type="evidence" value="ECO:0007669"/>
    <property type="project" value="UniProtKB-SubCell"/>
</dbReference>
<feature type="transmembrane region" description="Helical" evidence="7">
    <location>
        <begin position="243"/>
        <end position="266"/>
    </location>
</feature>
<evidence type="ECO:0000256" key="4">
    <source>
        <dbReference type="ARBA" id="ARBA00022692"/>
    </source>
</evidence>
<comment type="similarity">
    <text evidence="7">Belongs to the binding-protein-dependent transport system permease family.</text>
</comment>